<evidence type="ECO:0000259" key="7">
    <source>
        <dbReference type="PROSITE" id="PS50011"/>
    </source>
</evidence>
<dbReference type="GO" id="GO:0005524">
    <property type="term" value="F:ATP binding"/>
    <property type="evidence" value="ECO:0007669"/>
    <property type="project" value="UniProtKB-UniRule"/>
</dbReference>
<evidence type="ECO:0000256" key="3">
    <source>
        <dbReference type="ARBA" id="ARBA00022741"/>
    </source>
</evidence>
<dbReference type="GO" id="GO:0008284">
    <property type="term" value="P:positive regulation of cell population proliferation"/>
    <property type="evidence" value="ECO:0007669"/>
    <property type="project" value="TreeGrafter"/>
</dbReference>
<dbReference type="PANTHER" id="PTHR24416">
    <property type="entry name" value="TYROSINE-PROTEIN KINASE RECEPTOR"/>
    <property type="match status" value="1"/>
</dbReference>
<dbReference type="PROSITE" id="PS00108">
    <property type="entry name" value="PROTEIN_KINASE_ST"/>
    <property type="match status" value="1"/>
</dbReference>
<name>A0A914PMM7_9BILA</name>
<keyword evidence="4 5" id="KW-0067">ATP-binding</keyword>
<dbReference type="Gene3D" id="1.10.510.10">
    <property type="entry name" value="Transferase(Phosphotransferase) domain 1"/>
    <property type="match status" value="1"/>
</dbReference>
<dbReference type="GO" id="GO:0007169">
    <property type="term" value="P:cell surface receptor protein tyrosine kinase signaling pathway"/>
    <property type="evidence" value="ECO:0007669"/>
    <property type="project" value="TreeGrafter"/>
</dbReference>
<dbReference type="SMART" id="SM00220">
    <property type="entry name" value="S_TKc"/>
    <property type="match status" value="1"/>
</dbReference>
<dbReference type="GO" id="GO:0006950">
    <property type="term" value="P:response to stress"/>
    <property type="evidence" value="ECO:0007669"/>
    <property type="project" value="UniProtKB-ARBA"/>
</dbReference>
<dbReference type="GO" id="GO:0009925">
    <property type="term" value="C:basal plasma membrane"/>
    <property type="evidence" value="ECO:0007669"/>
    <property type="project" value="TreeGrafter"/>
</dbReference>
<dbReference type="Proteomes" id="UP000887578">
    <property type="component" value="Unplaced"/>
</dbReference>
<evidence type="ECO:0000256" key="6">
    <source>
        <dbReference type="RuleBase" id="RU000304"/>
    </source>
</evidence>
<organism evidence="8 9">
    <name type="scientific">Panagrolaimus davidi</name>
    <dbReference type="NCBI Taxonomy" id="227884"/>
    <lineage>
        <taxon>Eukaryota</taxon>
        <taxon>Metazoa</taxon>
        <taxon>Ecdysozoa</taxon>
        <taxon>Nematoda</taxon>
        <taxon>Chromadorea</taxon>
        <taxon>Rhabditida</taxon>
        <taxon>Tylenchina</taxon>
        <taxon>Panagrolaimomorpha</taxon>
        <taxon>Panagrolaimoidea</taxon>
        <taxon>Panagrolaimidae</taxon>
        <taxon>Panagrolaimus</taxon>
    </lineage>
</organism>
<dbReference type="WBParaSite" id="PDA_v2.g19740.t1">
    <property type="protein sequence ID" value="PDA_v2.g19740.t1"/>
    <property type="gene ID" value="PDA_v2.g19740"/>
</dbReference>
<evidence type="ECO:0000313" key="9">
    <source>
        <dbReference type="WBParaSite" id="PDA_v2.g19740.t1"/>
    </source>
</evidence>
<evidence type="ECO:0000256" key="4">
    <source>
        <dbReference type="ARBA" id="ARBA00022840"/>
    </source>
</evidence>
<dbReference type="GO" id="GO:0043235">
    <property type="term" value="C:receptor complex"/>
    <property type="evidence" value="ECO:0007669"/>
    <property type="project" value="TreeGrafter"/>
</dbReference>
<dbReference type="PROSITE" id="PS00107">
    <property type="entry name" value="PROTEIN_KINASE_ATP"/>
    <property type="match status" value="1"/>
</dbReference>
<sequence>MALNNLQDKLVIASKVSSSTSCLTKKNKRKFSSNDDKIFSNTFPTSSLNEGSLLMDQKELVGKGQFGTVYKCPYVENGEYIWVAIKIANYTSKEASKEAAVLSKLCHSNIINLKTVNMKNGLALVMPLRQGDLKTFLQKEKDKISDYHQIRYCMQISDALRYVISQGFIHGDIKASNILVVDINHIEISDFARSETIGKGKRVLGTITHIAVELFNSKAAFSCEATDVWSFGVTMWEIFNYGEKNPYEEELNCKNVKDTQLINYLCEGKRLKIPEKLNINIQRAIQTCWLPTPSERPTFNQLFLTFSNTLPEGSSYALNNVLDV</sequence>
<dbReference type="InterPro" id="IPR001245">
    <property type="entry name" value="Ser-Thr/Tyr_kinase_cat_dom"/>
</dbReference>
<feature type="domain" description="Protein kinase" evidence="7">
    <location>
        <begin position="55"/>
        <end position="310"/>
    </location>
</feature>
<evidence type="ECO:0000256" key="1">
    <source>
        <dbReference type="ARBA" id="ARBA00004167"/>
    </source>
</evidence>
<comment type="subcellular location">
    <subcellularLocation>
        <location evidence="1">Membrane</location>
        <topology evidence="1">Single-pass membrane protein</topology>
    </subcellularLocation>
</comment>
<dbReference type="InterPro" id="IPR011009">
    <property type="entry name" value="Kinase-like_dom_sf"/>
</dbReference>
<dbReference type="GO" id="GO:0004674">
    <property type="term" value="F:protein serine/threonine kinase activity"/>
    <property type="evidence" value="ECO:0007669"/>
    <property type="project" value="UniProtKB-KW"/>
</dbReference>
<dbReference type="Gene3D" id="3.30.200.20">
    <property type="entry name" value="Phosphorylase Kinase, domain 1"/>
    <property type="match status" value="1"/>
</dbReference>
<dbReference type="AlphaFoldDB" id="A0A914PMM7"/>
<dbReference type="InterPro" id="IPR050122">
    <property type="entry name" value="RTK"/>
</dbReference>
<evidence type="ECO:0000256" key="5">
    <source>
        <dbReference type="PROSITE-ProRule" id="PRU10141"/>
    </source>
</evidence>
<keyword evidence="3 5" id="KW-0547">Nucleotide-binding</keyword>
<keyword evidence="2 6" id="KW-0418">Kinase</keyword>
<dbReference type="GO" id="GO:0043066">
    <property type="term" value="P:negative regulation of apoptotic process"/>
    <property type="evidence" value="ECO:0007669"/>
    <property type="project" value="TreeGrafter"/>
</dbReference>
<comment type="similarity">
    <text evidence="6">Belongs to the protein kinase superfamily.</text>
</comment>
<dbReference type="InterPro" id="IPR008271">
    <property type="entry name" value="Ser/Thr_kinase_AS"/>
</dbReference>
<dbReference type="InterPro" id="IPR017441">
    <property type="entry name" value="Protein_kinase_ATP_BS"/>
</dbReference>
<evidence type="ECO:0000313" key="8">
    <source>
        <dbReference type="Proteomes" id="UP000887578"/>
    </source>
</evidence>
<protein>
    <submittedName>
        <fullName evidence="9">Protein kinase domain-containing protein</fullName>
    </submittedName>
</protein>
<dbReference type="InterPro" id="IPR000719">
    <property type="entry name" value="Prot_kinase_dom"/>
</dbReference>
<dbReference type="SUPFAM" id="SSF56112">
    <property type="entry name" value="Protein kinase-like (PK-like)"/>
    <property type="match status" value="1"/>
</dbReference>
<keyword evidence="2 6" id="KW-0723">Serine/threonine-protein kinase</keyword>
<proteinExistence type="inferred from homology"/>
<dbReference type="PANTHER" id="PTHR24416:SF566">
    <property type="entry name" value="EPIDERMAL GROWTH FACTOR RECEPTOR"/>
    <property type="match status" value="1"/>
</dbReference>
<accession>A0A914PMM7</accession>
<feature type="binding site" evidence="5">
    <location>
        <position position="86"/>
    </location>
    <ligand>
        <name>ATP</name>
        <dbReference type="ChEBI" id="CHEBI:30616"/>
    </ligand>
</feature>
<keyword evidence="8" id="KW-1185">Reference proteome</keyword>
<dbReference type="GO" id="GO:0004714">
    <property type="term" value="F:transmembrane receptor protein tyrosine kinase activity"/>
    <property type="evidence" value="ECO:0007669"/>
    <property type="project" value="TreeGrafter"/>
</dbReference>
<keyword evidence="2 6" id="KW-0808">Transferase</keyword>
<dbReference type="PRINTS" id="PR00109">
    <property type="entry name" value="TYRKINASE"/>
</dbReference>
<evidence type="ECO:0000256" key="2">
    <source>
        <dbReference type="ARBA" id="ARBA00022527"/>
    </source>
</evidence>
<dbReference type="Pfam" id="PF07714">
    <property type="entry name" value="PK_Tyr_Ser-Thr"/>
    <property type="match status" value="1"/>
</dbReference>
<reference evidence="9" key="1">
    <citation type="submission" date="2022-11" db="UniProtKB">
        <authorList>
            <consortium name="WormBaseParasite"/>
        </authorList>
    </citation>
    <scope>IDENTIFICATION</scope>
</reference>
<dbReference type="GO" id="GO:0022008">
    <property type="term" value="P:neurogenesis"/>
    <property type="evidence" value="ECO:0007669"/>
    <property type="project" value="TreeGrafter"/>
</dbReference>
<dbReference type="PROSITE" id="PS50011">
    <property type="entry name" value="PROTEIN_KINASE_DOM"/>
    <property type="match status" value="1"/>
</dbReference>